<dbReference type="EMBL" id="VTPS01000004">
    <property type="protein sequence ID" value="TZE82798.1"/>
    <property type="molecule type" value="Genomic_DNA"/>
</dbReference>
<feature type="domain" description="RNA polymerase sigma-70 region 2" evidence="6">
    <location>
        <begin position="16"/>
        <end position="80"/>
    </location>
</feature>
<dbReference type="InterPro" id="IPR013324">
    <property type="entry name" value="RNA_pol_sigma_r3/r4-like"/>
</dbReference>
<dbReference type="GO" id="GO:0016987">
    <property type="term" value="F:sigma factor activity"/>
    <property type="evidence" value="ECO:0007669"/>
    <property type="project" value="UniProtKB-KW"/>
</dbReference>
<reference evidence="8 9" key="1">
    <citation type="submission" date="2019-08" db="EMBL/GenBank/DDBJ databases">
        <title>Calorimonas adulescens gen. nov., sp. nov., an anaerobic thermophilic bacterium from Sakhalin hot spring.</title>
        <authorList>
            <person name="Khomyakova M.A."/>
            <person name="Merkel A.Y."/>
            <person name="Novikov A."/>
            <person name="Bonch-Osmolovskaya E.A."/>
            <person name="Slobodkin A.I."/>
        </authorList>
    </citation>
    <scope>NUCLEOTIDE SEQUENCE [LARGE SCALE GENOMIC DNA]</scope>
    <source>
        <strain evidence="8 9">A05MB</strain>
    </source>
</reference>
<dbReference type="GO" id="GO:0003677">
    <property type="term" value="F:DNA binding"/>
    <property type="evidence" value="ECO:0007669"/>
    <property type="project" value="UniProtKB-KW"/>
</dbReference>
<sequence length="172" mass="20423">MERKRIMDKDDFQTFVEDYTGKIYSTCCRLVGRCDAEDVSQDVLIKIYRNIDRFKGKSGLSTWIYRITVNTCREYWRKSRGYNKRAELKEESLIIDSRIDDRIINEELKKYITEALMAMDIEKREAVVLRDIEGLSYDEISRVLNIPVGTVKSRIARGREYIKKFLEELELL</sequence>
<proteinExistence type="inferred from homology"/>
<evidence type="ECO:0000256" key="3">
    <source>
        <dbReference type="ARBA" id="ARBA00023082"/>
    </source>
</evidence>
<evidence type="ECO:0000313" key="8">
    <source>
        <dbReference type="EMBL" id="TZE82798.1"/>
    </source>
</evidence>
<keyword evidence="3" id="KW-0731">Sigma factor</keyword>
<dbReference type="SUPFAM" id="SSF88659">
    <property type="entry name" value="Sigma3 and sigma4 domains of RNA polymerase sigma factors"/>
    <property type="match status" value="1"/>
</dbReference>
<keyword evidence="9" id="KW-1185">Reference proteome</keyword>
<dbReference type="InterPro" id="IPR013249">
    <property type="entry name" value="RNA_pol_sigma70_r4_t2"/>
</dbReference>
<evidence type="ECO:0000256" key="5">
    <source>
        <dbReference type="ARBA" id="ARBA00023163"/>
    </source>
</evidence>
<evidence type="ECO:0000256" key="4">
    <source>
        <dbReference type="ARBA" id="ARBA00023125"/>
    </source>
</evidence>
<dbReference type="Pfam" id="PF08281">
    <property type="entry name" value="Sigma70_r4_2"/>
    <property type="match status" value="1"/>
</dbReference>
<keyword evidence="4" id="KW-0238">DNA-binding</keyword>
<keyword evidence="2" id="KW-0805">Transcription regulation</keyword>
<comment type="caution">
    <text evidence="8">The sequence shown here is derived from an EMBL/GenBank/DDBJ whole genome shotgun (WGS) entry which is preliminary data.</text>
</comment>
<evidence type="ECO:0000259" key="7">
    <source>
        <dbReference type="Pfam" id="PF08281"/>
    </source>
</evidence>
<dbReference type="Proteomes" id="UP000322976">
    <property type="component" value="Unassembled WGS sequence"/>
</dbReference>
<evidence type="ECO:0000313" key="9">
    <source>
        <dbReference type="Proteomes" id="UP000322976"/>
    </source>
</evidence>
<dbReference type="Gene3D" id="1.10.1740.10">
    <property type="match status" value="1"/>
</dbReference>
<dbReference type="AlphaFoldDB" id="A0A5D8QHM7"/>
<name>A0A5D8QHM7_9THEO</name>
<comment type="similarity">
    <text evidence="1">Belongs to the sigma-70 factor family. ECF subfamily.</text>
</comment>
<dbReference type="Pfam" id="PF04542">
    <property type="entry name" value="Sigma70_r2"/>
    <property type="match status" value="1"/>
</dbReference>
<dbReference type="SUPFAM" id="SSF88946">
    <property type="entry name" value="Sigma2 domain of RNA polymerase sigma factors"/>
    <property type="match status" value="1"/>
</dbReference>
<evidence type="ECO:0000259" key="6">
    <source>
        <dbReference type="Pfam" id="PF04542"/>
    </source>
</evidence>
<evidence type="ECO:0000256" key="2">
    <source>
        <dbReference type="ARBA" id="ARBA00023015"/>
    </source>
</evidence>
<dbReference type="InterPro" id="IPR007627">
    <property type="entry name" value="RNA_pol_sigma70_r2"/>
</dbReference>
<dbReference type="PANTHER" id="PTHR43133">
    <property type="entry name" value="RNA POLYMERASE ECF-TYPE SIGMA FACTO"/>
    <property type="match status" value="1"/>
</dbReference>
<dbReference type="NCBIfam" id="TIGR02937">
    <property type="entry name" value="sigma70-ECF"/>
    <property type="match status" value="1"/>
</dbReference>
<dbReference type="InterPro" id="IPR014284">
    <property type="entry name" value="RNA_pol_sigma-70_dom"/>
</dbReference>
<dbReference type="InterPro" id="IPR013325">
    <property type="entry name" value="RNA_pol_sigma_r2"/>
</dbReference>
<protein>
    <submittedName>
        <fullName evidence="8">RNA polymerase sigma factor</fullName>
    </submittedName>
</protein>
<dbReference type="GO" id="GO:0006352">
    <property type="term" value="P:DNA-templated transcription initiation"/>
    <property type="evidence" value="ECO:0007669"/>
    <property type="project" value="InterPro"/>
</dbReference>
<dbReference type="InterPro" id="IPR039425">
    <property type="entry name" value="RNA_pol_sigma-70-like"/>
</dbReference>
<dbReference type="CDD" id="cd06171">
    <property type="entry name" value="Sigma70_r4"/>
    <property type="match status" value="1"/>
</dbReference>
<evidence type="ECO:0000256" key="1">
    <source>
        <dbReference type="ARBA" id="ARBA00010641"/>
    </source>
</evidence>
<accession>A0A5D8QHM7</accession>
<gene>
    <name evidence="8" type="ORF">FWJ32_04155</name>
</gene>
<dbReference type="Gene3D" id="1.10.10.10">
    <property type="entry name" value="Winged helix-like DNA-binding domain superfamily/Winged helix DNA-binding domain"/>
    <property type="match status" value="1"/>
</dbReference>
<dbReference type="PANTHER" id="PTHR43133:SF8">
    <property type="entry name" value="RNA POLYMERASE SIGMA FACTOR HI_1459-RELATED"/>
    <property type="match status" value="1"/>
</dbReference>
<keyword evidence="5" id="KW-0804">Transcription</keyword>
<feature type="domain" description="RNA polymerase sigma factor 70 region 4 type 2" evidence="7">
    <location>
        <begin position="111"/>
        <end position="160"/>
    </location>
</feature>
<dbReference type="InterPro" id="IPR036388">
    <property type="entry name" value="WH-like_DNA-bd_sf"/>
</dbReference>
<organism evidence="8 9">
    <name type="scientific">Calorimonas adulescens</name>
    <dbReference type="NCBI Taxonomy" id="2606906"/>
    <lineage>
        <taxon>Bacteria</taxon>
        <taxon>Bacillati</taxon>
        <taxon>Bacillota</taxon>
        <taxon>Clostridia</taxon>
        <taxon>Thermoanaerobacterales</taxon>
        <taxon>Thermoanaerobacteraceae</taxon>
        <taxon>Calorimonas</taxon>
    </lineage>
</organism>